<comment type="caution">
    <text evidence="1">The sequence shown here is derived from an EMBL/GenBank/DDBJ whole genome shotgun (WGS) entry which is preliminary data.</text>
</comment>
<accession>A0A328B6E4</accession>
<sequence length="179" mass="19525">MRHDLQPHPDFPCRVLGGLTVEAARPAPNVLQLRHRLSGVTDGLVLPPTAPPARTDELWRRTCLEAFVRLPGAPGYRELNLSPGGPWAAYRFDGYREGMANADVPAPHVTTDRDGDTFDLAAAWTLDLPSDLPWQVAVTAVIEAADGSISYWSLRHPAARPDFHHADGFVLELPPISGP</sequence>
<keyword evidence="2" id="KW-1185">Reference proteome</keyword>
<organism evidence="1 2">
    <name type="scientific">Phenylobacterium kunshanense</name>
    <dbReference type="NCBI Taxonomy" id="1445034"/>
    <lineage>
        <taxon>Bacteria</taxon>
        <taxon>Pseudomonadati</taxon>
        <taxon>Pseudomonadota</taxon>
        <taxon>Alphaproteobacteria</taxon>
        <taxon>Caulobacterales</taxon>
        <taxon>Caulobacteraceae</taxon>
        <taxon>Phenylobacterium</taxon>
    </lineage>
</organism>
<dbReference type="AlphaFoldDB" id="A0A328B6E4"/>
<evidence type="ECO:0008006" key="3">
    <source>
        <dbReference type="Google" id="ProtNLM"/>
    </source>
</evidence>
<reference evidence="1 2" key="1">
    <citation type="submission" date="2018-05" db="EMBL/GenBank/DDBJ databases">
        <authorList>
            <person name="Lanie J.A."/>
            <person name="Ng W.-L."/>
            <person name="Kazmierczak K.M."/>
            <person name="Andrzejewski T.M."/>
            <person name="Davidsen T.M."/>
            <person name="Wayne K.J."/>
            <person name="Tettelin H."/>
            <person name="Glass J.I."/>
            <person name="Rusch D."/>
            <person name="Podicherti R."/>
            <person name="Tsui H.-C.T."/>
            <person name="Winkler M.E."/>
        </authorList>
    </citation>
    <scope>NUCLEOTIDE SEQUENCE [LARGE SCALE GENOMIC DNA]</scope>
    <source>
        <strain evidence="1 2">BUT-10</strain>
    </source>
</reference>
<evidence type="ECO:0000313" key="2">
    <source>
        <dbReference type="Proteomes" id="UP000249524"/>
    </source>
</evidence>
<dbReference type="OrthoDB" id="190583at2"/>
<evidence type="ECO:0000313" key="1">
    <source>
        <dbReference type="EMBL" id="RAK62467.1"/>
    </source>
</evidence>
<proteinExistence type="predicted"/>
<name>A0A328B6E4_9CAUL</name>
<protein>
    <recommendedName>
        <fullName evidence="3">DOMON-like domain-containing protein</fullName>
    </recommendedName>
</protein>
<dbReference type="Proteomes" id="UP000249524">
    <property type="component" value="Unassembled WGS sequence"/>
</dbReference>
<dbReference type="CDD" id="cd09627">
    <property type="entry name" value="DOMON_murB_like"/>
    <property type="match status" value="1"/>
</dbReference>
<gene>
    <name evidence="1" type="ORF">DJ019_18770</name>
</gene>
<dbReference type="EMBL" id="QFYS01000011">
    <property type="protein sequence ID" value="RAK62467.1"/>
    <property type="molecule type" value="Genomic_DNA"/>
</dbReference>